<gene>
    <name evidence="3" type="ORF">M998_2426</name>
</gene>
<feature type="compositionally biased region" description="Polar residues" evidence="1">
    <location>
        <begin position="577"/>
        <end position="595"/>
    </location>
</feature>
<feature type="region of interest" description="Disordered" evidence="1">
    <location>
        <begin position="561"/>
        <end position="595"/>
    </location>
</feature>
<dbReference type="OrthoDB" id="7053268at2"/>
<evidence type="ECO:0000256" key="1">
    <source>
        <dbReference type="SAM" id="MobiDB-lite"/>
    </source>
</evidence>
<evidence type="ECO:0000313" key="4">
    <source>
        <dbReference type="Proteomes" id="UP000078224"/>
    </source>
</evidence>
<comment type="caution">
    <text evidence="3">The sequence shown here is derived from an EMBL/GenBank/DDBJ whole genome shotgun (WGS) entry which is preliminary data.</text>
</comment>
<dbReference type="RefSeq" id="WP_068909078.1">
    <property type="nucleotide sequence ID" value="NZ_LXEW01000035.1"/>
</dbReference>
<dbReference type="PATRIC" id="fig|1354272.4.peg.2470"/>
<protein>
    <recommendedName>
        <fullName evidence="5">AsmA family protein</fullName>
    </recommendedName>
</protein>
<organism evidence="3 4">
    <name type="scientific">Providencia heimbachae ATCC 35613</name>
    <dbReference type="NCBI Taxonomy" id="1354272"/>
    <lineage>
        <taxon>Bacteria</taxon>
        <taxon>Pseudomonadati</taxon>
        <taxon>Pseudomonadota</taxon>
        <taxon>Gammaproteobacteria</taxon>
        <taxon>Enterobacterales</taxon>
        <taxon>Morganellaceae</taxon>
        <taxon>Providencia</taxon>
    </lineage>
</organism>
<reference evidence="3 4" key="1">
    <citation type="submission" date="2016-04" db="EMBL/GenBank/DDBJ databases">
        <title>ATOL: Assembling a taxonomically balanced genome-scale reconstruction of the evolutionary history of the Enterobacteriaceae.</title>
        <authorList>
            <person name="Plunkett G.III."/>
            <person name="Neeno-Eckwall E.C."/>
            <person name="Glasner J.D."/>
            <person name="Perna N.T."/>
        </authorList>
    </citation>
    <scope>NUCLEOTIDE SEQUENCE [LARGE SCALE GENOMIC DNA]</scope>
    <source>
        <strain evidence="3 4">ATCC 35613</strain>
    </source>
</reference>
<keyword evidence="2" id="KW-0812">Transmembrane</keyword>
<evidence type="ECO:0008006" key="5">
    <source>
        <dbReference type="Google" id="ProtNLM"/>
    </source>
</evidence>
<evidence type="ECO:0000313" key="3">
    <source>
        <dbReference type="EMBL" id="OAT50787.1"/>
    </source>
</evidence>
<sequence>MKWLTKLITYILLLFLLVIIFAYIGLQTRWGASYSSQFLSKFTDFDIDVGIMGHQFSTPGEFVFQDVKLESQNKDLSLNARQVVIDINWQNLFSGNAIRRLVITQGELAATSSESSTKLPISASILQFENSQIKFKQADKTVELTGFTGGITPWIPTTNHPFGYGDFRFTTNQMTINDLPFRNVAITGKLQEKVTDISKASGYLNNGYISGEGKAFTDGSIIIDSLTMNKVGWQNNISFDALFDAINSDKTLQIKNLELTNIDIQGKDWALSGLSTEIDQLSFVRGSWNSPKSKINFNMGQLVIQEQQLDTLIGELDINGDTIDINKLSGYYNKGVFNLSGSWQRNDKVLTIDDAKLAGVLYTLPEKWLEFFVEPAPSWLSGLSIKKFNLSQSLLMNIQPQFTFEFTALSANIENMDLIKQSQWGIWSGKATLTADSGTINQVIVRRPFVEIRQSGKSSAAASLTVSTDKGISKLGLLIKQEPKKMPFLLRASGTNIDLSNLNQWGWAGFPAQMIGDFDATLQGDFLSSSLQKSLNGELVVIPLQGKQMYRTVVKGEVTSSVSETPEPPIVPYEASPEQQSTQSIEAQIPSLITP</sequence>
<feature type="transmembrane region" description="Helical" evidence="2">
    <location>
        <begin position="7"/>
        <end position="26"/>
    </location>
</feature>
<keyword evidence="2" id="KW-1133">Transmembrane helix</keyword>
<dbReference type="Proteomes" id="UP000078224">
    <property type="component" value="Unassembled WGS sequence"/>
</dbReference>
<dbReference type="AlphaFoldDB" id="A0A1B7JSC1"/>
<accession>A0A1B7JSC1</accession>
<evidence type="ECO:0000256" key="2">
    <source>
        <dbReference type="SAM" id="Phobius"/>
    </source>
</evidence>
<proteinExistence type="predicted"/>
<keyword evidence="4" id="KW-1185">Reference proteome</keyword>
<dbReference type="EMBL" id="LXEW01000035">
    <property type="protein sequence ID" value="OAT50787.1"/>
    <property type="molecule type" value="Genomic_DNA"/>
</dbReference>
<keyword evidence="2" id="KW-0472">Membrane</keyword>
<name>A0A1B7JSC1_9GAMM</name>